<keyword evidence="4 10" id="KW-0479">Metal-binding</keyword>
<dbReference type="CDD" id="cd00564">
    <property type="entry name" value="TMP_TenI"/>
    <property type="match status" value="1"/>
</dbReference>
<dbReference type="EC" id="2.5.1.3" evidence="10"/>
<dbReference type="PANTHER" id="PTHR20857">
    <property type="entry name" value="THIAMINE-PHOSPHATE PYROPHOSPHORYLASE"/>
    <property type="match status" value="1"/>
</dbReference>
<dbReference type="HAMAP" id="MF_00097">
    <property type="entry name" value="TMP_synthase"/>
    <property type="match status" value="1"/>
</dbReference>
<feature type="binding site" evidence="10">
    <location>
        <position position="68"/>
    </location>
    <ligand>
        <name>Mg(2+)</name>
        <dbReference type="ChEBI" id="CHEBI:18420"/>
    </ligand>
</feature>
<evidence type="ECO:0000256" key="6">
    <source>
        <dbReference type="ARBA" id="ARBA00022977"/>
    </source>
</evidence>
<comment type="cofactor">
    <cofactor evidence="10">
        <name>Mg(2+)</name>
        <dbReference type="ChEBI" id="CHEBI:18420"/>
    </cofactor>
    <text evidence="10">Binds 1 Mg(2+) ion per subunit.</text>
</comment>
<dbReference type="InterPro" id="IPR036206">
    <property type="entry name" value="ThiamineP_synth_sf"/>
</dbReference>
<dbReference type="STRING" id="156976.AK829_06665"/>
<evidence type="ECO:0000256" key="5">
    <source>
        <dbReference type="ARBA" id="ARBA00022842"/>
    </source>
</evidence>
<comment type="catalytic activity">
    <reaction evidence="8 10">
        <text>2-(2-carboxy-4-methylthiazol-5-yl)ethyl phosphate + 4-amino-2-methyl-5-(diphosphooxymethyl)pyrimidine + 2 H(+) = thiamine phosphate + CO2 + diphosphate</text>
        <dbReference type="Rhea" id="RHEA:47848"/>
        <dbReference type="ChEBI" id="CHEBI:15378"/>
        <dbReference type="ChEBI" id="CHEBI:16526"/>
        <dbReference type="ChEBI" id="CHEBI:33019"/>
        <dbReference type="ChEBI" id="CHEBI:37575"/>
        <dbReference type="ChEBI" id="CHEBI:57841"/>
        <dbReference type="ChEBI" id="CHEBI:62890"/>
        <dbReference type="EC" id="2.5.1.3"/>
    </reaction>
</comment>
<feature type="binding site" evidence="10">
    <location>
        <position position="140"/>
    </location>
    <ligand>
        <name>4-amino-2-methyl-5-(diphosphooxymethyl)pyrimidine</name>
        <dbReference type="ChEBI" id="CHEBI:57841"/>
    </ligand>
</feature>
<reference evidence="12 13" key="1">
    <citation type="submission" date="2015-08" db="EMBL/GenBank/DDBJ databases">
        <authorList>
            <person name="Babu N.S."/>
            <person name="Beckwith C.J."/>
            <person name="Beseler K.G."/>
            <person name="Brison A."/>
            <person name="Carone J.V."/>
            <person name="Caskin T.P."/>
            <person name="Diamond M."/>
            <person name="Durham M.E."/>
            <person name="Foxe J.M."/>
            <person name="Go M."/>
            <person name="Henderson B.A."/>
            <person name="Jones I.B."/>
            <person name="McGettigan J.A."/>
            <person name="Micheletti S.J."/>
            <person name="Nasrallah M.E."/>
            <person name="Ortiz D."/>
            <person name="Piller C.R."/>
            <person name="Privatt S.R."/>
            <person name="Schneider S.L."/>
            <person name="Sharp S."/>
            <person name="Smith T.C."/>
            <person name="Stanton J.D."/>
            <person name="Ullery H.E."/>
            <person name="Wilson R.J."/>
            <person name="Serrano M.G."/>
            <person name="Buck G."/>
            <person name="Lee V."/>
            <person name="Wang Y."/>
            <person name="Carvalho R."/>
            <person name="Voegtly L."/>
            <person name="Shi R."/>
            <person name="Duckworth R."/>
            <person name="Johnson A."/>
            <person name="Loviza R."/>
            <person name="Walstead R."/>
            <person name="Shah Z."/>
            <person name="Kiflezghi M."/>
            <person name="Wade K."/>
            <person name="Ball S.L."/>
            <person name="Bradley K.W."/>
            <person name="Asai D.J."/>
            <person name="Bowman C.A."/>
            <person name="Russell D.A."/>
            <person name="Pope W.H."/>
            <person name="Jacobs-Sera D."/>
            <person name="Hendrix R.W."/>
            <person name="Hatfull G.F."/>
        </authorList>
    </citation>
    <scope>NUCLEOTIDE SEQUENCE [LARGE SCALE GENOMIC DNA]</scope>
    <source>
        <strain evidence="12 13">PUDD_83A45</strain>
    </source>
</reference>
<evidence type="ECO:0000313" key="12">
    <source>
        <dbReference type="EMBL" id="AKV59893.1"/>
    </source>
</evidence>
<comment type="pathway">
    <text evidence="2 10">Cofactor biosynthesis; thiamine diphosphate biosynthesis; thiamine phosphate from 4-amino-2-methyl-5-diphosphomethylpyrimidine and 4-methyl-5-(2-phosphoethyl)-thiazole: step 1/1.</text>
</comment>
<comment type="caution">
    <text evidence="10">Lacks conserved residue(s) required for the propagation of feature annotation.</text>
</comment>
<keyword evidence="5 10" id="KW-0460">Magnesium</keyword>
<dbReference type="GO" id="GO:0009229">
    <property type="term" value="P:thiamine diphosphate biosynthetic process"/>
    <property type="evidence" value="ECO:0007669"/>
    <property type="project" value="UniProtKB-UniRule"/>
</dbReference>
<evidence type="ECO:0000256" key="7">
    <source>
        <dbReference type="ARBA" id="ARBA00047334"/>
    </source>
</evidence>
<dbReference type="AlphaFoldDB" id="A0A0K1RES0"/>
<dbReference type="GO" id="GO:0000287">
    <property type="term" value="F:magnesium ion binding"/>
    <property type="evidence" value="ECO:0007669"/>
    <property type="project" value="UniProtKB-UniRule"/>
</dbReference>
<sequence>MNPRNLDLRCYFVTGQGPDVVERAVEAAHGGAGVIQVRSKPISARELYSLSSAIAAKLPPESIVLIDDRVDIALALQSQGVHGVHLGQDDLDPREARRLLGPDAVIGLTTGTLELVRAANDLEGVIDYIGCGPFRDTPTKHSGREPIGLEGYPALVEASRLPMVAIGDVTVDDAYALAGTGVDGVAIVRGIMHADNPRAYCERVVAEFDRGRGALA</sequence>
<dbReference type="KEGG" id="crie:AK829_06665"/>
<dbReference type="RefSeq" id="WP_052206421.1">
    <property type="nucleotide sequence ID" value="NZ_CP012342.1"/>
</dbReference>
<protein>
    <recommendedName>
        <fullName evidence="10">Thiamine-phosphate synthase</fullName>
        <shortName evidence="10">TP synthase</shortName>
        <shortName evidence="10">TPS</shortName>
        <ecNumber evidence="10">2.5.1.3</ecNumber>
    </recommendedName>
    <alternativeName>
        <fullName evidence="10">Thiamine-phosphate pyrophosphorylase</fullName>
        <shortName evidence="10">TMP pyrophosphorylase</shortName>
        <shortName evidence="10">TMP-PPase</shortName>
    </alternativeName>
</protein>
<dbReference type="Pfam" id="PF02581">
    <property type="entry name" value="TMP-TENI"/>
    <property type="match status" value="1"/>
</dbReference>
<evidence type="ECO:0000256" key="8">
    <source>
        <dbReference type="ARBA" id="ARBA00047851"/>
    </source>
</evidence>
<gene>
    <name evidence="10" type="primary">thiE</name>
    <name evidence="12" type="ORF">AK829_06665</name>
</gene>
<evidence type="ECO:0000256" key="9">
    <source>
        <dbReference type="ARBA" id="ARBA00047883"/>
    </source>
</evidence>
<dbReference type="GO" id="GO:0005737">
    <property type="term" value="C:cytoplasm"/>
    <property type="evidence" value="ECO:0007669"/>
    <property type="project" value="TreeGrafter"/>
</dbReference>
<comment type="function">
    <text evidence="1 10">Condenses 4-methyl-5-(beta-hydroxyethyl)thiazole monophosphate (THZ-P) and 2-methyl-4-amino-5-hydroxymethyl pyrimidine pyrophosphate (HMP-PP) to form thiamine monophosphate (TMP).</text>
</comment>
<dbReference type="Gene3D" id="3.20.20.70">
    <property type="entry name" value="Aldolase class I"/>
    <property type="match status" value="1"/>
</dbReference>
<dbReference type="SUPFAM" id="SSF51391">
    <property type="entry name" value="Thiamin phosphate synthase"/>
    <property type="match status" value="1"/>
</dbReference>
<name>A0A0K1RES0_9CORY</name>
<dbReference type="Proteomes" id="UP000060016">
    <property type="component" value="Chromosome"/>
</dbReference>
<comment type="catalytic activity">
    <reaction evidence="7 10">
        <text>4-methyl-5-(2-phosphooxyethyl)-thiazole + 4-amino-2-methyl-5-(diphosphooxymethyl)pyrimidine + H(+) = thiamine phosphate + diphosphate</text>
        <dbReference type="Rhea" id="RHEA:22328"/>
        <dbReference type="ChEBI" id="CHEBI:15378"/>
        <dbReference type="ChEBI" id="CHEBI:33019"/>
        <dbReference type="ChEBI" id="CHEBI:37575"/>
        <dbReference type="ChEBI" id="CHEBI:57841"/>
        <dbReference type="ChEBI" id="CHEBI:58296"/>
        <dbReference type="EC" id="2.5.1.3"/>
    </reaction>
</comment>
<keyword evidence="6 10" id="KW-0784">Thiamine biosynthesis</keyword>
<dbReference type="InterPro" id="IPR034291">
    <property type="entry name" value="TMP_synthase"/>
</dbReference>
<evidence type="ECO:0000259" key="11">
    <source>
        <dbReference type="Pfam" id="PF02581"/>
    </source>
</evidence>
<feature type="binding site" evidence="10">
    <location>
        <position position="90"/>
    </location>
    <ligand>
        <name>Mg(2+)</name>
        <dbReference type="ChEBI" id="CHEBI:18420"/>
    </ligand>
</feature>
<evidence type="ECO:0000256" key="4">
    <source>
        <dbReference type="ARBA" id="ARBA00022723"/>
    </source>
</evidence>
<feature type="binding site" evidence="10">
    <location>
        <begin position="137"/>
        <end position="139"/>
    </location>
    <ligand>
        <name>2-[(2R,5Z)-2-carboxy-4-methylthiazol-5(2H)-ylidene]ethyl phosphate</name>
        <dbReference type="ChEBI" id="CHEBI:62899"/>
    </ligand>
</feature>
<evidence type="ECO:0000313" key="13">
    <source>
        <dbReference type="Proteomes" id="UP000060016"/>
    </source>
</evidence>
<dbReference type="PATRIC" id="fig|156976.3.peg.1329"/>
<evidence type="ECO:0000256" key="2">
    <source>
        <dbReference type="ARBA" id="ARBA00005165"/>
    </source>
</evidence>
<feature type="domain" description="Thiamine phosphate synthase/TenI" evidence="11">
    <location>
        <begin position="10"/>
        <end position="191"/>
    </location>
</feature>
<evidence type="ECO:0000256" key="3">
    <source>
        <dbReference type="ARBA" id="ARBA00022679"/>
    </source>
</evidence>
<dbReference type="NCBIfam" id="NF000740">
    <property type="entry name" value="PRK00043.3-4"/>
    <property type="match status" value="1"/>
</dbReference>
<dbReference type="PANTHER" id="PTHR20857:SF15">
    <property type="entry name" value="THIAMINE-PHOSPHATE SYNTHASE"/>
    <property type="match status" value="1"/>
</dbReference>
<feature type="binding site" evidence="10">
    <location>
        <begin position="36"/>
        <end position="40"/>
    </location>
    <ligand>
        <name>4-amino-2-methyl-5-(diphosphooxymethyl)pyrimidine</name>
        <dbReference type="ChEBI" id="CHEBI:57841"/>
    </ligand>
</feature>
<comment type="similarity">
    <text evidence="10">Belongs to the thiamine-phosphate synthase family.</text>
</comment>
<dbReference type="EMBL" id="CP012342">
    <property type="protein sequence ID" value="AKV59893.1"/>
    <property type="molecule type" value="Genomic_DNA"/>
</dbReference>
<dbReference type="InterPro" id="IPR022998">
    <property type="entry name" value="ThiamineP_synth_TenI"/>
</dbReference>
<proteinExistence type="inferred from homology"/>
<keyword evidence="3 10" id="KW-0808">Transferase</keyword>
<dbReference type="GO" id="GO:0009228">
    <property type="term" value="P:thiamine biosynthetic process"/>
    <property type="evidence" value="ECO:0007669"/>
    <property type="project" value="UniProtKB-KW"/>
</dbReference>
<dbReference type="GO" id="GO:0004789">
    <property type="term" value="F:thiamine-phosphate diphosphorylase activity"/>
    <property type="evidence" value="ECO:0007669"/>
    <property type="project" value="UniProtKB-UniRule"/>
</dbReference>
<comment type="catalytic activity">
    <reaction evidence="9 10">
        <text>2-[(2R,5Z)-2-carboxy-4-methylthiazol-5(2H)-ylidene]ethyl phosphate + 4-amino-2-methyl-5-(diphosphooxymethyl)pyrimidine + 2 H(+) = thiamine phosphate + CO2 + diphosphate</text>
        <dbReference type="Rhea" id="RHEA:47844"/>
        <dbReference type="ChEBI" id="CHEBI:15378"/>
        <dbReference type="ChEBI" id="CHEBI:16526"/>
        <dbReference type="ChEBI" id="CHEBI:33019"/>
        <dbReference type="ChEBI" id="CHEBI:37575"/>
        <dbReference type="ChEBI" id="CHEBI:57841"/>
        <dbReference type="ChEBI" id="CHEBI:62899"/>
        <dbReference type="EC" id="2.5.1.3"/>
    </reaction>
</comment>
<keyword evidence="13" id="KW-1185">Reference proteome</keyword>
<organism evidence="12 13">
    <name type="scientific">Corynebacterium riegelii</name>
    <dbReference type="NCBI Taxonomy" id="156976"/>
    <lineage>
        <taxon>Bacteria</taxon>
        <taxon>Bacillati</taxon>
        <taxon>Actinomycetota</taxon>
        <taxon>Actinomycetes</taxon>
        <taxon>Mycobacteriales</taxon>
        <taxon>Corynebacteriaceae</taxon>
        <taxon>Corynebacterium</taxon>
    </lineage>
</organism>
<dbReference type="UniPathway" id="UPA00060">
    <property type="reaction ID" value="UER00141"/>
</dbReference>
<dbReference type="InterPro" id="IPR013785">
    <property type="entry name" value="Aldolase_TIM"/>
</dbReference>
<evidence type="ECO:0000256" key="1">
    <source>
        <dbReference type="ARBA" id="ARBA00003814"/>
    </source>
</evidence>
<feature type="binding site" evidence="10">
    <location>
        <position position="67"/>
    </location>
    <ligand>
        <name>4-amino-2-methyl-5-(diphosphooxymethyl)pyrimidine</name>
        <dbReference type="ChEBI" id="CHEBI:57841"/>
    </ligand>
</feature>
<feature type="binding site" evidence="10">
    <location>
        <position position="109"/>
    </location>
    <ligand>
        <name>4-amino-2-methyl-5-(diphosphooxymethyl)pyrimidine</name>
        <dbReference type="ChEBI" id="CHEBI:57841"/>
    </ligand>
</feature>
<accession>A0A0K1RES0</accession>
<evidence type="ECO:0000256" key="10">
    <source>
        <dbReference type="HAMAP-Rule" id="MF_00097"/>
    </source>
</evidence>